<dbReference type="GO" id="GO:0008761">
    <property type="term" value="F:UDP-N-acetylglucosamine 2-epimerase activity"/>
    <property type="evidence" value="ECO:0007669"/>
    <property type="project" value="UniProtKB-EC"/>
</dbReference>
<evidence type="ECO:0000313" key="4">
    <source>
        <dbReference type="Proteomes" id="UP000008207"/>
    </source>
</evidence>
<organism evidence="3 4">
    <name type="scientific">Methylobacterium nodulans (strain LMG 21967 / CNCM I-2342 / ORS 2060)</name>
    <dbReference type="NCBI Taxonomy" id="460265"/>
    <lineage>
        <taxon>Bacteria</taxon>
        <taxon>Pseudomonadati</taxon>
        <taxon>Pseudomonadota</taxon>
        <taxon>Alphaproteobacteria</taxon>
        <taxon>Hyphomicrobiales</taxon>
        <taxon>Methylobacteriaceae</taxon>
        <taxon>Methylobacterium</taxon>
    </lineage>
</organism>
<protein>
    <submittedName>
        <fullName evidence="3">UDP-N-acetylglucosamine 2-epimerase</fullName>
        <ecNumber evidence="3">5.1.3.14</ecNumber>
    </submittedName>
</protein>
<dbReference type="Pfam" id="PF02350">
    <property type="entry name" value="Epimerase_2"/>
    <property type="match status" value="1"/>
</dbReference>
<sequence length="377" mass="41839">MRRIMTILGTRPELIKMSRVLAVLDATFDHILVHTGQNYDYELNQIFFDDLKIRKPDFFLDAAGENAMVTIANVLVRAHALLEQERPEAVLIYGDTNSGLACLPAKRLKIPIFHFEAGNRCFDARVPEEINRKIIDHTSDVNFVLTEHARRYLLAEGLPADRVIKSGSHMPEVLDHARAGIAASTVRERLGLEEGRYVLVSAHREENVDQPAKLAALVEALGRIAAEYRVPVIVSTHPRTRVRIKAAGLSNSAEDVRLLPPFGFFDYVRLQQDALCVISDSGTISEEAALLGFPAVTLRDAHERPEGQDAGAVTVVSRLSVDVILDAIRVTLATHGDRNTGARRVLDYEAGRVSQTIARVISGYIDMVNRVVWSKPQ</sequence>
<accession>B8IAC2</accession>
<dbReference type="NCBIfam" id="TIGR00236">
    <property type="entry name" value="wecB"/>
    <property type="match status" value="1"/>
</dbReference>
<evidence type="ECO:0000259" key="2">
    <source>
        <dbReference type="Pfam" id="PF02350"/>
    </source>
</evidence>
<dbReference type="Gene3D" id="3.40.50.2000">
    <property type="entry name" value="Glycogen Phosphorylase B"/>
    <property type="match status" value="2"/>
</dbReference>
<gene>
    <name evidence="3" type="ordered locus">Mnod_4309</name>
</gene>
<dbReference type="OrthoDB" id="9803238at2"/>
<dbReference type="EMBL" id="CP001349">
    <property type="protein sequence ID" value="ACL59185.1"/>
    <property type="molecule type" value="Genomic_DNA"/>
</dbReference>
<dbReference type="RefSeq" id="WP_015930826.1">
    <property type="nucleotide sequence ID" value="NC_011894.1"/>
</dbReference>
<dbReference type="InterPro" id="IPR003331">
    <property type="entry name" value="UDP_GlcNAc_Epimerase_2_dom"/>
</dbReference>
<comment type="similarity">
    <text evidence="1">Belongs to the UDP-N-acetylglucosamine 2-epimerase family.</text>
</comment>
<evidence type="ECO:0000256" key="1">
    <source>
        <dbReference type="RuleBase" id="RU003513"/>
    </source>
</evidence>
<dbReference type="HOGENOM" id="CLU_041674_0_0_5"/>
<proteinExistence type="inferred from homology"/>
<dbReference type="SUPFAM" id="SSF53756">
    <property type="entry name" value="UDP-Glycosyltransferase/glycogen phosphorylase"/>
    <property type="match status" value="1"/>
</dbReference>
<dbReference type="PANTHER" id="PTHR43174:SF1">
    <property type="entry name" value="UDP-N-ACETYLGLUCOSAMINE 2-EPIMERASE"/>
    <property type="match status" value="1"/>
</dbReference>
<keyword evidence="4" id="KW-1185">Reference proteome</keyword>
<dbReference type="InterPro" id="IPR029767">
    <property type="entry name" value="WecB-like"/>
</dbReference>
<dbReference type="PANTHER" id="PTHR43174">
    <property type="entry name" value="UDP-N-ACETYLGLUCOSAMINE 2-EPIMERASE"/>
    <property type="match status" value="1"/>
</dbReference>
<dbReference type="KEGG" id="mno:Mnod_4309"/>
<dbReference type="Proteomes" id="UP000008207">
    <property type="component" value="Chromosome"/>
</dbReference>
<feature type="domain" description="UDP-N-acetylglucosamine 2-epimerase" evidence="2">
    <location>
        <begin position="26"/>
        <end position="361"/>
    </location>
</feature>
<name>B8IAC2_METNO</name>
<dbReference type="eggNOG" id="COG0381">
    <property type="taxonomic scope" value="Bacteria"/>
</dbReference>
<dbReference type="AlphaFoldDB" id="B8IAC2"/>
<dbReference type="EC" id="5.1.3.14" evidence="3"/>
<dbReference type="STRING" id="460265.Mnod_4309"/>
<evidence type="ECO:0000313" key="3">
    <source>
        <dbReference type="EMBL" id="ACL59185.1"/>
    </source>
</evidence>
<reference evidence="3 4" key="1">
    <citation type="submission" date="2009-01" db="EMBL/GenBank/DDBJ databases">
        <title>Complete sequence of chromosome of Methylobacterium nodulans ORS 2060.</title>
        <authorList>
            <consortium name="US DOE Joint Genome Institute"/>
            <person name="Lucas S."/>
            <person name="Copeland A."/>
            <person name="Lapidus A."/>
            <person name="Glavina del Rio T."/>
            <person name="Dalin E."/>
            <person name="Tice H."/>
            <person name="Bruce D."/>
            <person name="Goodwin L."/>
            <person name="Pitluck S."/>
            <person name="Sims D."/>
            <person name="Brettin T."/>
            <person name="Detter J.C."/>
            <person name="Han C."/>
            <person name="Larimer F."/>
            <person name="Land M."/>
            <person name="Hauser L."/>
            <person name="Kyrpides N."/>
            <person name="Ivanova N."/>
            <person name="Marx C.J."/>
            <person name="Richardson P."/>
        </authorList>
    </citation>
    <scope>NUCLEOTIDE SEQUENCE [LARGE SCALE GENOMIC DNA]</scope>
    <source>
        <strain evidence="4">LMG 21967 / CNCM I-2342 / ORS 2060</strain>
    </source>
</reference>
<keyword evidence="1 3" id="KW-0413">Isomerase</keyword>
<dbReference type="CDD" id="cd03786">
    <property type="entry name" value="GTB_UDP-GlcNAc_2-Epimerase"/>
    <property type="match status" value="1"/>
</dbReference>